<dbReference type="AlphaFoldDB" id="A0AA48L5K3"/>
<keyword evidence="3" id="KW-1185">Reference proteome</keyword>
<evidence type="ECO:0000313" key="3">
    <source>
        <dbReference type="Proteomes" id="UP001233271"/>
    </source>
</evidence>
<dbReference type="EMBL" id="AP028215">
    <property type="protein sequence ID" value="BEI92348.1"/>
    <property type="molecule type" value="Genomic_DNA"/>
</dbReference>
<dbReference type="InterPro" id="IPR016181">
    <property type="entry name" value="Acyl_CoA_acyltransferase"/>
</dbReference>
<dbReference type="KEGG" id="ccac:CcaHIS019_0411680"/>
<dbReference type="Gene3D" id="3.40.630.30">
    <property type="match status" value="1"/>
</dbReference>
<dbReference type="Proteomes" id="UP001233271">
    <property type="component" value="Chromosome 4"/>
</dbReference>
<dbReference type="SUPFAM" id="SSF55729">
    <property type="entry name" value="Acyl-CoA N-acyltransferases (Nat)"/>
    <property type="match status" value="1"/>
</dbReference>
<evidence type="ECO:0000259" key="1">
    <source>
        <dbReference type="PROSITE" id="PS51186"/>
    </source>
</evidence>
<accession>A0AA48L5K3</accession>
<dbReference type="GO" id="GO:0016747">
    <property type="term" value="F:acyltransferase activity, transferring groups other than amino-acyl groups"/>
    <property type="evidence" value="ECO:0007669"/>
    <property type="project" value="InterPro"/>
</dbReference>
<dbReference type="Pfam" id="PF00583">
    <property type="entry name" value="Acetyltransf_1"/>
    <property type="match status" value="1"/>
</dbReference>
<evidence type="ECO:0000313" key="2">
    <source>
        <dbReference type="EMBL" id="BEI92348.1"/>
    </source>
</evidence>
<organism evidence="2 3">
    <name type="scientific">Cutaneotrichosporon cavernicola</name>
    <dbReference type="NCBI Taxonomy" id="279322"/>
    <lineage>
        <taxon>Eukaryota</taxon>
        <taxon>Fungi</taxon>
        <taxon>Dikarya</taxon>
        <taxon>Basidiomycota</taxon>
        <taxon>Agaricomycotina</taxon>
        <taxon>Tremellomycetes</taxon>
        <taxon>Trichosporonales</taxon>
        <taxon>Trichosporonaceae</taxon>
        <taxon>Cutaneotrichosporon</taxon>
    </lineage>
</organism>
<dbReference type="GeneID" id="85496218"/>
<protein>
    <recommendedName>
        <fullName evidence="1">N-acetyltransferase domain-containing protein</fullName>
    </recommendedName>
</protein>
<dbReference type="RefSeq" id="XP_060457613.1">
    <property type="nucleotide sequence ID" value="XM_060601084.1"/>
</dbReference>
<gene>
    <name evidence="2" type="ORF">CcaverHIS019_0411680</name>
</gene>
<name>A0AA48L5K3_9TREE</name>
<dbReference type="PROSITE" id="PS51186">
    <property type="entry name" value="GNAT"/>
    <property type="match status" value="1"/>
</dbReference>
<dbReference type="CDD" id="cd04301">
    <property type="entry name" value="NAT_SF"/>
    <property type="match status" value="1"/>
</dbReference>
<sequence length="163" mass="18065">MPVSSVSVHVVQSPEDLAACHKIRVDVFAHEQGFPLDTEFDDYDHTGDCVHFLAKVDATPAGTVRLVPSKGKLTRLAVLASYRSTGAGRALVHAMEEWLMSEARAGRLQHLVKEGRAGKAVHVKIHSQIPVIKFYAKLGYLEEGPRFDEEGEPHQLMVRDIEI</sequence>
<feature type="domain" description="N-acetyltransferase" evidence="1">
    <location>
        <begin position="8"/>
        <end position="162"/>
    </location>
</feature>
<dbReference type="InterPro" id="IPR000182">
    <property type="entry name" value="GNAT_dom"/>
</dbReference>
<reference evidence="2" key="1">
    <citation type="journal article" date="2023" name="BMC Genomics">
        <title>Chromosome-level genome assemblies of Cutaneotrichosporon spp. (Trichosporonales, Basidiomycota) reveal imbalanced evolution between nucleotide sequences and chromosome synteny.</title>
        <authorList>
            <person name="Kobayashi Y."/>
            <person name="Kayamori A."/>
            <person name="Aoki K."/>
            <person name="Shiwa Y."/>
            <person name="Matsutani M."/>
            <person name="Fujita N."/>
            <person name="Sugita T."/>
            <person name="Iwasaki W."/>
            <person name="Tanaka N."/>
            <person name="Takashima M."/>
        </authorList>
    </citation>
    <scope>NUCLEOTIDE SEQUENCE</scope>
    <source>
        <strain evidence="2">HIS019</strain>
    </source>
</reference>
<proteinExistence type="predicted"/>